<proteinExistence type="predicted"/>
<dbReference type="HOGENOM" id="CLU_1871645_0_0_0"/>
<gene>
    <name evidence="1" type="ORF">NIDE4305</name>
</gene>
<dbReference type="AlphaFoldDB" id="D8P8Y4"/>
<protein>
    <recommendedName>
        <fullName evidence="3">Lipoprotein</fullName>
    </recommendedName>
</protein>
<evidence type="ECO:0008006" key="3">
    <source>
        <dbReference type="Google" id="ProtNLM"/>
    </source>
</evidence>
<dbReference type="EMBL" id="FP929003">
    <property type="protein sequence ID" value="CBK43966.1"/>
    <property type="molecule type" value="Genomic_DNA"/>
</dbReference>
<keyword evidence="2" id="KW-1185">Reference proteome</keyword>
<reference evidence="1 2" key="1">
    <citation type="journal article" date="2010" name="Proc. Natl. Acad. Sci. U.S.A.">
        <title>A Nitrospira metagenome illuminates the physiology and evolution of globally important nitrite-oxidizing bacteria.</title>
        <authorList>
            <person name="Lucker S."/>
            <person name="Wagner M."/>
            <person name="Maixner F."/>
            <person name="Pelletier E."/>
            <person name="Koch H."/>
            <person name="Vacherie B."/>
            <person name="Rattei T."/>
            <person name="Sinninghe Damste J."/>
            <person name="Spieck E."/>
            <person name="Le Paslier D."/>
            <person name="Daims H."/>
        </authorList>
    </citation>
    <scope>NUCLEOTIDE SEQUENCE [LARGE SCALE GENOMIC DNA]</scope>
</reference>
<name>D8P8Y4_9BACT</name>
<sequence>MKHLYTMLGSIGILVLFTGCVAQHTCSSQDMIGMKEKGFGVDEINRLCVTYTIHDEAVQVMSEAVRSELAKPRQNGNQATPVAATNSEQTLSFRGVPRRTATCVTQVGTCRLAQPVDGGLPCACYTPYGPIPGVTQ</sequence>
<dbReference type="PROSITE" id="PS51257">
    <property type="entry name" value="PROKAR_LIPOPROTEIN"/>
    <property type="match status" value="1"/>
</dbReference>
<dbReference type="Proteomes" id="UP000001660">
    <property type="component" value="Chromosome"/>
</dbReference>
<evidence type="ECO:0000313" key="2">
    <source>
        <dbReference type="Proteomes" id="UP000001660"/>
    </source>
</evidence>
<dbReference type="KEGG" id="nde:NIDE4305"/>
<accession>D8P8Y4</accession>
<evidence type="ECO:0000313" key="1">
    <source>
        <dbReference type="EMBL" id="CBK43966.1"/>
    </source>
</evidence>
<organism evidence="1 2">
    <name type="scientific">Nitrospira defluvii</name>
    <dbReference type="NCBI Taxonomy" id="330214"/>
    <lineage>
        <taxon>Bacteria</taxon>
        <taxon>Pseudomonadati</taxon>
        <taxon>Nitrospirota</taxon>
        <taxon>Nitrospiria</taxon>
        <taxon>Nitrospirales</taxon>
        <taxon>Nitrospiraceae</taxon>
        <taxon>Nitrospira</taxon>
    </lineage>
</organism>